<dbReference type="STRING" id="1317117.ATO7_01010"/>
<dbReference type="Pfam" id="PF03781">
    <property type="entry name" value="FGE-sulfatase"/>
    <property type="match status" value="1"/>
</dbReference>
<protein>
    <submittedName>
        <fullName evidence="2">Sulfatase-modifying factor protein</fullName>
    </submittedName>
</protein>
<gene>
    <name evidence="2" type="ORF">ATO7_01010</name>
</gene>
<reference evidence="2 3" key="1">
    <citation type="submission" date="2013-04" db="EMBL/GenBank/DDBJ databases">
        <title>Oceanococcus atlanticus 22II-S10r2 Genome Sequencing.</title>
        <authorList>
            <person name="Lai Q."/>
            <person name="Li G."/>
            <person name="Shao Z."/>
        </authorList>
    </citation>
    <scope>NUCLEOTIDE SEQUENCE [LARGE SCALE GENOMIC DNA]</scope>
    <source>
        <strain evidence="2 3">22II-S10r2</strain>
    </source>
</reference>
<evidence type="ECO:0000313" key="3">
    <source>
        <dbReference type="Proteomes" id="UP000192342"/>
    </source>
</evidence>
<dbReference type="InterPro" id="IPR051043">
    <property type="entry name" value="Sulfatase_Mod_Factor_Kinase"/>
</dbReference>
<dbReference type="InterPro" id="IPR016187">
    <property type="entry name" value="CTDL_fold"/>
</dbReference>
<proteinExistence type="predicted"/>
<accession>A0A1Y1SGG4</accession>
<evidence type="ECO:0000259" key="1">
    <source>
        <dbReference type="Pfam" id="PF03781"/>
    </source>
</evidence>
<dbReference type="Gene3D" id="3.90.1580.10">
    <property type="entry name" value="paralog of FGE (formylglycine-generating enzyme)"/>
    <property type="match status" value="1"/>
</dbReference>
<dbReference type="PANTHER" id="PTHR23150">
    <property type="entry name" value="SULFATASE MODIFYING FACTOR 1, 2"/>
    <property type="match status" value="1"/>
</dbReference>
<name>A0A1Y1SGG4_9GAMM</name>
<dbReference type="InterPro" id="IPR005532">
    <property type="entry name" value="SUMF_dom"/>
</dbReference>
<keyword evidence="3" id="KW-1185">Reference proteome</keyword>
<comment type="caution">
    <text evidence="2">The sequence shown here is derived from an EMBL/GenBank/DDBJ whole genome shotgun (WGS) entry which is preliminary data.</text>
</comment>
<dbReference type="EMBL" id="AQQV01000001">
    <property type="protein sequence ID" value="ORE88411.1"/>
    <property type="molecule type" value="Genomic_DNA"/>
</dbReference>
<organism evidence="2 3">
    <name type="scientific">Oceanococcus atlanticus</name>
    <dbReference type="NCBI Taxonomy" id="1317117"/>
    <lineage>
        <taxon>Bacteria</taxon>
        <taxon>Pseudomonadati</taxon>
        <taxon>Pseudomonadota</taxon>
        <taxon>Gammaproteobacteria</taxon>
        <taxon>Chromatiales</taxon>
        <taxon>Oceanococcaceae</taxon>
        <taxon>Oceanococcus</taxon>
    </lineage>
</organism>
<evidence type="ECO:0000313" key="2">
    <source>
        <dbReference type="EMBL" id="ORE88411.1"/>
    </source>
</evidence>
<dbReference type="AlphaFoldDB" id="A0A1Y1SGG4"/>
<dbReference type="PANTHER" id="PTHR23150:SF19">
    <property type="entry name" value="FORMYLGLYCINE-GENERATING ENZYME"/>
    <property type="match status" value="1"/>
</dbReference>
<dbReference type="Proteomes" id="UP000192342">
    <property type="component" value="Unassembled WGS sequence"/>
</dbReference>
<dbReference type="SUPFAM" id="SSF56436">
    <property type="entry name" value="C-type lectin-like"/>
    <property type="match status" value="1"/>
</dbReference>
<feature type="domain" description="Sulfatase-modifying factor enzyme-like" evidence="1">
    <location>
        <begin position="7"/>
        <end position="259"/>
    </location>
</feature>
<dbReference type="GO" id="GO:0120147">
    <property type="term" value="F:formylglycine-generating oxidase activity"/>
    <property type="evidence" value="ECO:0007669"/>
    <property type="project" value="TreeGrafter"/>
</dbReference>
<sequence>MLGVAHADMIRLPGGDTRIGDDQGHPDERPAFSVHVPSFELDRGPVSVSAFADYVMQNDVQTDAQRLGSAAVMRFGSGRWTLLEGAYWRQPLGPQGPEAKSDHPVTQVSWHDAQAYCAAQGKRLPSEIEFEYAARLAGHGDKHAFGRRLVEQGEYKANVWTGVFPAINTAEDGYKATSPVGAYGQDALGFEDLAGNVWEWTADWYQPYPPASGGAQTEKVQRGGSFLCDPHVCYGFRVSARAHATPDSALMHVGFRCARDVKE</sequence>
<dbReference type="InterPro" id="IPR042095">
    <property type="entry name" value="SUMF_sf"/>
</dbReference>